<comment type="subunit">
    <text evidence="11">Homodimer.</text>
</comment>
<evidence type="ECO:0000259" key="13">
    <source>
        <dbReference type="Pfam" id="PF02882"/>
    </source>
</evidence>
<dbReference type="EMBL" id="JBBYAF010000042">
    <property type="protein sequence ID" value="MEL3974101.1"/>
    <property type="molecule type" value="Genomic_DNA"/>
</dbReference>
<evidence type="ECO:0000313" key="15">
    <source>
        <dbReference type="Proteomes" id="UP001389717"/>
    </source>
</evidence>
<keyword evidence="6 11" id="KW-0521">NADP</keyword>
<name>A0ABU9KDB4_9BACI</name>
<dbReference type="Gene3D" id="3.40.50.10860">
    <property type="entry name" value="Leucine Dehydrogenase, chain A, domain 1"/>
    <property type="match status" value="1"/>
</dbReference>
<keyword evidence="7 11" id="KW-0560">Oxidoreductase</keyword>
<dbReference type="EC" id="3.5.4.9" evidence="11"/>
<evidence type="ECO:0000256" key="1">
    <source>
        <dbReference type="ARBA" id="ARBA00004777"/>
    </source>
</evidence>
<accession>A0ABU9KDB4</accession>
<dbReference type="Proteomes" id="UP001389717">
    <property type="component" value="Unassembled WGS sequence"/>
</dbReference>
<feature type="domain" description="Tetrahydrofolate dehydrogenase/cyclohydrolase catalytic" evidence="12">
    <location>
        <begin position="6"/>
        <end position="120"/>
    </location>
</feature>
<dbReference type="PROSITE" id="PS00767">
    <property type="entry name" value="THF_DHG_CYH_2"/>
    <property type="match status" value="1"/>
</dbReference>
<evidence type="ECO:0000256" key="7">
    <source>
        <dbReference type="ARBA" id="ARBA00023002"/>
    </source>
</evidence>
<dbReference type="InterPro" id="IPR046346">
    <property type="entry name" value="Aminoacid_DH-like_N_sf"/>
</dbReference>
<dbReference type="GO" id="GO:0004477">
    <property type="term" value="F:methenyltetrahydrofolate cyclohydrolase activity"/>
    <property type="evidence" value="ECO:0007669"/>
    <property type="project" value="UniProtKB-EC"/>
</dbReference>
<evidence type="ECO:0000256" key="5">
    <source>
        <dbReference type="ARBA" id="ARBA00022801"/>
    </source>
</evidence>
<dbReference type="PRINTS" id="PR00085">
    <property type="entry name" value="THFDHDRGNASE"/>
</dbReference>
<evidence type="ECO:0000256" key="6">
    <source>
        <dbReference type="ARBA" id="ARBA00022857"/>
    </source>
</evidence>
<dbReference type="PANTHER" id="PTHR48099:SF5">
    <property type="entry name" value="C-1-TETRAHYDROFOLATE SYNTHASE, CYTOPLASMIC"/>
    <property type="match status" value="1"/>
</dbReference>
<protein>
    <recommendedName>
        <fullName evidence="11">Bifunctional protein FolD</fullName>
    </recommendedName>
    <domain>
        <recommendedName>
            <fullName evidence="11">Methylenetetrahydrofolate dehydrogenase</fullName>
            <ecNumber evidence="11">1.5.1.5</ecNumber>
        </recommendedName>
    </domain>
    <domain>
        <recommendedName>
            <fullName evidence="11">Methenyltetrahydrofolate cyclohydrolase</fullName>
            <ecNumber evidence="11">3.5.4.9</ecNumber>
        </recommendedName>
    </domain>
</protein>
<dbReference type="PANTHER" id="PTHR48099">
    <property type="entry name" value="C-1-TETRAHYDROFOLATE SYNTHASE, CYTOPLASMIC-RELATED"/>
    <property type="match status" value="1"/>
</dbReference>
<dbReference type="SUPFAM" id="SSF53223">
    <property type="entry name" value="Aminoacid dehydrogenase-like, N-terminal domain"/>
    <property type="match status" value="1"/>
</dbReference>
<dbReference type="EC" id="1.5.1.5" evidence="11"/>
<keyword evidence="3 11" id="KW-0028">Amino-acid biosynthesis</keyword>
<feature type="binding site" evidence="11">
    <location>
        <begin position="165"/>
        <end position="167"/>
    </location>
    <ligand>
        <name>NADP(+)</name>
        <dbReference type="ChEBI" id="CHEBI:58349"/>
    </ligand>
</feature>
<evidence type="ECO:0000256" key="3">
    <source>
        <dbReference type="ARBA" id="ARBA00022605"/>
    </source>
</evidence>
<evidence type="ECO:0000256" key="2">
    <source>
        <dbReference type="ARBA" id="ARBA00022563"/>
    </source>
</evidence>
<dbReference type="SUPFAM" id="SSF51735">
    <property type="entry name" value="NAD(P)-binding Rossmann-fold domains"/>
    <property type="match status" value="1"/>
</dbReference>
<evidence type="ECO:0000313" key="14">
    <source>
        <dbReference type="EMBL" id="MEL3974101.1"/>
    </source>
</evidence>
<evidence type="ECO:0000256" key="4">
    <source>
        <dbReference type="ARBA" id="ARBA00022755"/>
    </source>
</evidence>
<keyword evidence="5 11" id="KW-0378">Hydrolase</keyword>
<sequence length="289" mass="31847">MSADIIDGKLIAHYYREQLKEDISSLKENSVTPGLAVILVGDNHASHTYVKMKRKACSKLGIHSELYQFDETLTQQDLVAKIEELNCADHIHGILVQLPLPQHINPITIIETISPSKDVDGFHPVSIGKMVTNQDTFYSCTPFGIIKMLEYENIPIEGKHVVILGRSNIVGKPAGHLFLNRNATVTYCHSKTTNLSDYTKQADILVSAVGKSKFIRTEDIKQGAVVIDVGMNRDEEGRLCGDVDFNEVKEVAGKITPVPGGVGPMTITMLLYNTVKSAQMSLIAKNDEE</sequence>
<keyword evidence="15" id="KW-1185">Reference proteome</keyword>
<dbReference type="Gene3D" id="3.40.50.720">
    <property type="entry name" value="NAD(P)-binding Rossmann-like Domain"/>
    <property type="match status" value="1"/>
</dbReference>
<evidence type="ECO:0000256" key="9">
    <source>
        <dbReference type="ARBA" id="ARBA00023167"/>
    </source>
</evidence>
<evidence type="ECO:0000256" key="8">
    <source>
        <dbReference type="ARBA" id="ARBA00023102"/>
    </source>
</evidence>
<keyword evidence="2 11" id="KW-0554">One-carbon metabolism</keyword>
<evidence type="ECO:0000256" key="10">
    <source>
        <dbReference type="ARBA" id="ARBA00023268"/>
    </source>
</evidence>
<dbReference type="InterPro" id="IPR000672">
    <property type="entry name" value="THF_DH/CycHdrlase"/>
</dbReference>
<dbReference type="InterPro" id="IPR020630">
    <property type="entry name" value="THF_DH/CycHdrlase_cat_dom"/>
</dbReference>
<keyword evidence="10 11" id="KW-0511">Multifunctional enzyme</keyword>
<dbReference type="Pfam" id="PF02882">
    <property type="entry name" value="THF_DHG_CYH_C"/>
    <property type="match status" value="1"/>
</dbReference>
<evidence type="ECO:0000259" key="12">
    <source>
        <dbReference type="Pfam" id="PF00763"/>
    </source>
</evidence>
<comment type="function">
    <text evidence="11">Catalyzes the oxidation of 5,10-methylenetetrahydrofolate to 5,10-methenyltetrahydrofolate and then the hydrolysis of 5,10-methenyltetrahydrofolate to 10-formyltetrahydrofolate.</text>
</comment>
<keyword evidence="4 11" id="KW-0658">Purine biosynthesis</keyword>
<dbReference type="HAMAP" id="MF_01576">
    <property type="entry name" value="THF_DHG_CYH"/>
    <property type="match status" value="1"/>
</dbReference>
<comment type="caution">
    <text evidence="11">Lacks conserved residue(s) required for the propagation of feature annotation.</text>
</comment>
<reference evidence="14 15" key="1">
    <citation type="submission" date="2024-04" db="EMBL/GenBank/DDBJ databases">
        <title>Bacillus oryzaecorticis sp. nov., a moderately halophilic bacterium isolated from rice husks.</title>
        <authorList>
            <person name="Zhu H.-S."/>
        </authorList>
    </citation>
    <scope>NUCLEOTIDE SEQUENCE [LARGE SCALE GENOMIC DNA]</scope>
    <source>
        <strain evidence="14 15">ZC255</strain>
    </source>
</reference>
<dbReference type="GO" id="GO:0004488">
    <property type="term" value="F:methylenetetrahydrofolate dehydrogenase (NADP+) activity"/>
    <property type="evidence" value="ECO:0007669"/>
    <property type="project" value="UniProtKB-EC"/>
</dbReference>
<dbReference type="InterPro" id="IPR036291">
    <property type="entry name" value="NAD(P)-bd_dom_sf"/>
</dbReference>
<evidence type="ECO:0000256" key="11">
    <source>
        <dbReference type="HAMAP-Rule" id="MF_01576"/>
    </source>
</evidence>
<gene>
    <name evidence="11 14" type="primary">folD</name>
    <name evidence="14" type="ORF">AAEO50_17595</name>
</gene>
<dbReference type="NCBIfam" id="NF010783">
    <property type="entry name" value="PRK14186.1"/>
    <property type="match status" value="1"/>
</dbReference>
<keyword evidence="9 11" id="KW-0486">Methionine biosynthesis</keyword>
<dbReference type="NCBIfam" id="NF008058">
    <property type="entry name" value="PRK10792.1"/>
    <property type="match status" value="1"/>
</dbReference>
<comment type="pathway">
    <text evidence="1 11">One-carbon metabolism; tetrahydrofolate interconversion.</text>
</comment>
<comment type="catalytic activity">
    <reaction evidence="11">
        <text>(6R)-5,10-methylene-5,6,7,8-tetrahydrofolate + NADP(+) = (6R)-5,10-methenyltetrahydrofolate + NADPH</text>
        <dbReference type="Rhea" id="RHEA:22812"/>
        <dbReference type="ChEBI" id="CHEBI:15636"/>
        <dbReference type="ChEBI" id="CHEBI:57455"/>
        <dbReference type="ChEBI" id="CHEBI:57783"/>
        <dbReference type="ChEBI" id="CHEBI:58349"/>
        <dbReference type="EC" id="1.5.1.5"/>
    </reaction>
</comment>
<feature type="domain" description="Tetrahydrofolate dehydrogenase/cyclohydrolase NAD(P)-binding" evidence="13">
    <location>
        <begin position="139"/>
        <end position="280"/>
    </location>
</feature>
<dbReference type="InterPro" id="IPR020867">
    <property type="entry name" value="THF_DH/CycHdrlase_CS"/>
</dbReference>
<keyword evidence="8 11" id="KW-0368">Histidine biosynthesis</keyword>
<dbReference type="CDD" id="cd01080">
    <property type="entry name" value="NAD_bind_m-THF_DH_Cyclohyd"/>
    <property type="match status" value="1"/>
</dbReference>
<comment type="similarity">
    <text evidence="11">Belongs to the tetrahydrofolate dehydrogenase/cyclohydrolase family.</text>
</comment>
<organism evidence="14 15">
    <name type="scientific">Rossellomorea oryzaecorticis</name>
    <dbReference type="NCBI Taxonomy" id="1396505"/>
    <lineage>
        <taxon>Bacteria</taxon>
        <taxon>Bacillati</taxon>
        <taxon>Bacillota</taxon>
        <taxon>Bacilli</taxon>
        <taxon>Bacillales</taxon>
        <taxon>Bacillaceae</taxon>
        <taxon>Rossellomorea</taxon>
    </lineage>
</organism>
<comment type="catalytic activity">
    <reaction evidence="11">
        <text>(6R)-5,10-methenyltetrahydrofolate + H2O = (6R)-10-formyltetrahydrofolate + H(+)</text>
        <dbReference type="Rhea" id="RHEA:23700"/>
        <dbReference type="ChEBI" id="CHEBI:15377"/>
        <dbReference type="ChEBI" id="CHEBI:15378"/>
        <dbReference type="ChEBI" id="CHEBI:57455"/>
        <dbReference type="ChEBI" id="CHEBI:195366"/>
        <dbReference type="EC" id="3.5.4.9"/>
    </reaction>
</comment>
<proteinExistence type="inferred from homology"/>
<dbReference type="InterPro" id="IPR020631">
    <property type="entry name" value="THF_DH/CycHdrlase_NAD-bd_dom"/>
</dbReference>
<comment type="caution">
    <text evidence="14">The sequence shown here is derived from an EMBL/GenBank/DDBJ whole genome shotgun (WGS) entry which is preliminary data.</text>
</comment>
<dbReference type="RefSeq" id="WP_341985616.1">
    <property type="nucleotide sequence ID" value="NZ_JBBYAF010000042.1"/>
</dbReference>
<dbReference type="Pfam" id="PF00763">
    <property type="entry name" value="THF_DHG_CYH"/>
    <property type="match status" value="1"/>
</dbReference>